<feature type="compositionally biased region" description="Pro residues" evidence="2">
    <location>
        <begin position="38"/>
        <end position="48"/>
    </location>
</feature>
<protein>
    <recommendedName>
        <fullName evidence="4">Sortilin N-terminal domain-containing protein</fullName>
    </recommendedName>
</protein>
<proteinExistence type="predicted"/>
<feature type="compositionally biased region" description="Low complexity" evidence="2">
    <location>
        <begin position="49"/>
        <end position="66"/>
    </location>
</feature>
<gene>
    <name evidence="5" type="ORF">H7B90_03790</name>
</gene>
<dbReference type="EMBL" id="JACJVR010000012">
    <property type="protein sequence ID" value="MBB6690517.1"/>
    <property type="molecule type" value="Genomic_DNA"/>
</dbReference>
<feature type="signal peptide" evidence="3">
    <location>
        <begin position="1"/>
        <end position="26"/>
    </location>
</feature>
<name>A0A841TQA8_9BACL</name>
<dbReference type="InterPro" id="IPR031778">
    <property type="entry name" value="Sortilin_N"/>
</dbReference>
<accession>A0A841TQA8</accession>
<keyword evidence="1" id="KW-0677">Repeat</keyword>
<evidence type="ECO:0000256" key="1">
    <source>
        <dbReference type="ARBA" id="ARBA00022737"/>
    </source>
</evidence>
<sequence>MLRKYARIALIALSLTALPTAGTALAAERGPEAAPSQSPSPAPAPSASPGPSSGTNPSTSPGTNPGRTPGSPPGHDHSHGHRPSPSPSPTASPSPAKPAVKLTQTQFVDANKGWAVGTAGDDPLARVWRTTDGGSRWASSPIGEGVRNATIGMANADHGWAAGPSGCSESAGSAVCSKLNILHTHDGGKSWFVQWSKDDPKANADNQIEPVSEGTAYVRTRSAIWKTTDLGQNWTDVSIPGAEASPYRISFPDEATGYAAGRLGSACPEKGLVPASESADCQVAVWKTKDGGGSWKRLAHAPRKSGEWYPADVKFVDKNNGYLLLVNPDTHASILYATSNGGVGWKVRNTKIPGIRPYPVKLDFVDPRVGYVPLSVGAGPVDGGLLRTINGGTTFTKLQDPRLVSVEDADFLTARRGYIVAMNPQQPGSSLLLATNDGGDKWTDRTPPGP</sequence>
<dbReference type="Gene3D" id="2.130.10.10">
    <property type="entry name" value="YVTN repeat-like/Quinoprotein amine dehydrogenase"/>
    <property type="match status" value="2"/>
</dbReference>
<evidence type="ECO:0000313" key="5">
    <source>
        <dbReference type="EMBL" id="MBB6690517.1"/>
    </source>
</evidence>
<dbReference type="PANTHER" id="PTHR47199:SF2">
    <property type="entry name" value="PHOTOSYSTEM II STABILITY_ASSEMBLY FACTOR HCF136, CHLOROPLASTIC"/>
    <property type="match status" value="1"/>
</dbReference>
<dbReference type="InterPro" id="IPR015943">
    <property type="entry name" value="WD40/YVTN_repeat-like_dom_sf"/>
</dbReference>
<feature type="domain" description="Sortilin N-terminal" evidence="4">
    <location>
        <begin position="180"/>
        <end position="308"/>
    </location>
</feature>
<feature type="chain" id="PRO_5032887137" description="Sortilin N-terminal domain-containing protein" evidence="3">
    <location>
        <begin position="27"/>
        <end position="450"/>
    </location>
</feature>
<dbReference type="SUPFAM" id="SSF110296">
    <property type="entry name" value="Oligoxyloglucan reducing end-specific cellobiohydrolase"/>
    <property type="match status" value="2"/>
</dbReference>
<keyword evidence="6" id="KW-1185">Reference proteome</keyword>
<dbReference type="Proteomes" id="UP000553776">
    <property type="component" value="Unassembled WGS sequence"/>
</dbReference>
<feature type="region of interest" description="Disordered" evidence="2">
    <location>
        <begin position="429"/>
        <end position="450"/>
    </location>
</feature>
<evidence type="ECO:0000259" key="4">
    <source>
        <dbReference type="Pfam" id="PF15902"/>
    </source>
</evidence>
<evidence type="ECO:0000256" key="3">
    <source>
        <dbReference type="SAM" id="SignalP"/>
    </source>
</evidence>
<keyword evidence="3" id="KW-0732">Signal</keyword>
<reference evidence="5 6" key="1">
    <citation type="submission" date="2020-08" db="EMBL/GenBank/DDBJ databases">
        <title>Cohnella phylogeny.</title>
        <authorList>
            <person name="Dunlap C."/>
        </authorList>
    </citation>
    <scope>NUCLEOTIDE SEQUENCE [LARGE SCALE GENOMIC DNA]</scope>
    <source>
        <strain evidence="5 6">DSM 25239</strain>
    </source>
</reference>
<evidence type="ECO:0000256" key="2">
    <source>
        <dbReference type="SAM" id="MobiDB-lite"/>
    </source>
</evidence>
<comment type="caution">
    <text evidence="5">The sequence shown here is derived from an EMBL/GenBank/DDBJ whole genome shotgun (WGS) entry which is preliminary data.</text>
</comment>
<evidence type="ECO:0000313" key="6">
    <source>
        <dbReference type="Proteomes" id="UP000553776"/>
    </source>
</evidence>
<dbReference type="PANTHER" id="PTHR47199">
    <property type="entry name" value="PHOTOSYSTEM II STABILITY/ASSEMBLY FACTOR HCF136, CHLOROPLASTIC"/>
    <property type="match status" value="1"/>
</dbReference>
<feature type="compositionally biased region" description="Pro residues" evidence="2">
    <location>
        <begin position="84"/>
        <end position="96"/>
    </location>
</feature>
<feature type="region of interest" description="Disordered" evidence="2">
    <location>
        <begin position="26"/>
        <end position="99"/>
    </location>
</feature>
<organism evidence="5 6">
    <name type="scientific">Cohnella xylanilytica</name>
    <dbReference type="NCBI Taxonomy" id="557555"/>
    <lineage>
        <taxon>Bacteria</taxon>
        <taxon>Bacillati</taxon>
        <taxon>Bacillota</taxon>
        <taxon>Bacilli</taxon>
        <taxon>Bacillales</taxon>
        <taxon>Paenibacillaceae</taxon>
        <taxon>Cohnella</taxon>
    </lineage>
</organism>
<dbReference type="RefSeq" id="WP_185134550.1">
    <property type="nucleotide sequence ID" value="NZ_JACJVR010000012.1"/>
</dbReference>
<feature type="compositionally biased region" description="Low complexity" evidence="2">
    <location>
        <begin position="26"/>
        <end position="37"/>
    </location>
</feature>
<dbReference type="Pfam" id="PF15902">
    <property type="entry name" value="Sortilin-Vps10"/>
    <property type="match status" value="1"/>
</dbReference>
<dbReference type="AlphaFoldDB" id="A0A841TQA8"/>